<dbReference type="EMBL" id="JASSZA010000019">
    <property type="protein sequence ID" value="KAK2086967.1"/>
    <property type="molecule type" value="Genomic_DNA"/>
</dbReference>
<dbReference type="InterPro" id="IPR009003">
    <property type="entry name" value="Peptidase_S1_PA"/>
</dbReference>
<keyword evidence="4" id="KW-0812">Transmembrane</keyword>
<evidence type="ECO:0000256" key="2">
    <source>
        <dbReference type="SAM" id="MobiDB-lite"/>
    </source>
</evidence>
<reference evidence="4 5" key="1">
    <citation type="submission" date="2023-05" db="EMBL/GenBank/DDBJ databases">
        <title>B98-5 Cell Line De Novo Hybrid Assembly: An Optical Mapping Approach.</title>
        <authorList>
            <person name="Kananen K."/>
            <person name="Auerbach J.A."/>
            <person name="Kautto E."/>
            <person name="Blachly J.S."/>
        </authorList>
    </citation>
    <scope>NUCLEOTIDE SEQUENCE [LARGE SCALE GENOMIC DNA]</scope>
    <source>
        <strain evidence="4">B95-8</strain>
        <tissue evidence="4">Cell line</tissue>
    </source>
</reference>
<evidence type="ECO:0000313" key="4">
    <source>
        <dbReference type="EMBL" id="KAK2086967.1"/>
    </source>
</evidence>
<feature type="compositionally biased region" description="Gly residues" evidence="2">
    <location>
        <begin position="146"/>
        <end position="155"/>
    </location>
</feature>
<comment type="caution">
    <text evidence="4">The sequence shown here is derived from an EMBL/GenBank/DDBJ whole genome shotgun (WGS) entry which is preliminary data.</text>
</comment>
<dbReference type="CDD" id="cd00190">
    <property type="entry name" value="Tryp_SPc"/>
    <property type="match status" value="1"/>
</dbReference>
<proteinExistence type="predicted"/>
<dbReference type="Gene3D" id="2.40.10.10">
    <property type="entry name" value="Trypsin-like serine proteases"/>
    <property type="match status" value="1"/>
</dbReference>
<dbReference type="PROSITE" id="PS50240">
    <property type="entry name" value="TRYPSIN_DOM"/>
    <property type="match status" value="1"/>
</dbReference>
<dbReference type="InterPro" id="IPR001254">
    <property type="entry name" value="Trypsin_dom"/>
</dbReference>
<dbReference type="GO" id="GO:0008233">
    <property type="term" value="F:peptidase activity"/>
    <property type="evidence" value="ECO:0007669"/>
    <property type="project" value="UniProtKB-KW"/>
</dbReference>
<keyword evidence="5" id="KW-1185">Reference proteome</keyword>
<dbReference type="SMART" id="SM00020">
    <property type="entry name" value="Tryp_SPc"/>
    <property type="match status" value="1"/>
</dbReference>
<protein>
    <submittedName>
        <fullName evidence="4">Transmembrane protease serine 9</fullName>
    </submittedName>
</protein>
<dbReference type="PANTHER" id="PTHR24252:SF26">
    <property type="entry name" value="TRANSMEMBRANE SERINE PROTEASE 9"/>
    <property type="match status" value="1"/>
</dbReference>
<dbReference type="Proteomes" id="UP001266305">
    <property type="component" value="Unassembled WGS sequence"/>
</dbReference>
<dbReference type="InterPro" id="IPR043504">
    <property type="entry name" value="Peptidase_S1_PA_chymotrypsin"/>
</dbReference>
<dbReference type="PANTHER" id="PTHR24252">
    <property type="entry name" value="ACROSIN-RELATED"/>
    <property type="match status" value="1"/>
</dbReference>
<dbReference type="Pfam" id="PF00089">
    <property type="entry name" value="Trypsin"/>
    <property type="match status" value="1"/>
</dbReference>
<name>A0ABQ9TQA9_SAGOE</name>
<evidence type="ECO:0000259" key="3">
    <source>
        <dbReference type="PROSITE" id="PS50240"/>
    </source>
</evidence>
<organism evidence="4 5">
    <name type="scientific">Saguinus oedipus</name>
    <name type="common">Cotton-top tamarin</name>
    <name type="synonym">Oedipomidas oedipus</name>
    <dbReference type="NCBI Taxonomy" id="9490"/>
    <lineage>
        <taxon>Eukaryota</taxon>
        <taxon>Metazoa</taxon>
        <taxon>Chordata</taxon>
        <taxon>Craniata</taxon>
        <taxon>Vertebrata</taxon>
        <taxon>Euteleostomi</taxon>
        <taxon>Mammalia</taxon>
        <taxon>Eutheria</taxon>
        <taxon>Euarchontoglires</taxon>
        <taxon>Primates</taxon>
        <taxon>Haplorrhini</taxon>
        <taxon>Platyrrhini</taxon>
        <taxon>Cebidae</taxon>
        <taxon>Callitrichinae</taxon>
        <taxon>Saguinus</taxon>
    </lineage>
</organism>
<dbReference type="SUPFAM" id="SSF50494">
    <property type="entry name" value="Trypsin-like serine proteases"/>
    <property type="match status" value="1"/>
</dbReference>
<keyword evidence="4" id="KW-0472">Membrane</keyword>
<dbReference type="GO" id="GO:0006508">
    <property type="term" value="P:proteolysis"/>
    <property type="evidence" value="ECO:0007669"/>
    <property type="project" value="UniProtKB-KW"/>
</dbReference>
<keyword evidence="4" id="KW-0645">Protease</keyword>
<sequence length="302" mass="32374">MAVFLGAALVPDQQPEAKTPTQGSSWPLGDTTRAGAARTRAHACPRAPCSYGDPKQWAAFLGTPFLSGAEGQLERVARIYKHPFYNLYTLDYDVALLELAGPVPRSRLVRPICLPEPAPRPPDGARCVITGWGSVREGGRHALGRGSVGRGGGQTGSPSALSRPPAGSMARQLQKAAVRLLSEQTCRRFYPVQISSRMLCAGFPQGGVDSCSVSPRSCPAPGEGGFPLPRAQQLGAALQCGLLQWIKQRFLALEERPLHNRLLGTHHETGIPPLGVCQRQRAAPFHFGTHVAGVHKCRPPLH</sequence>
<accession>A0ABQ9TQA9</accession>
<keyword evidence="1" id="KW-1015">Disulfide bond</keyword>
<feature type="domain" description="Peptidase S1" evidence="3">
    <location>
        <begin position="3"/>
        <end position="302"/>
    </location>
</feature>
<gene>
    <name evidence="4" type="primary">TMPRSS9_3</name>
    <name evidence="4" type="ORF">P7K49_032874</name>
</gene>
<feature type="region of interest" description="Disordered" evidence="2">
    <location>
        <begin position="139"/>
        <end position="168"/>
    </location>
</feature>
<keyword evidence="4" id="KW-0378">Hydrolase</keyword>
<evidence type="ECO:0000313" key="5">
    <source>
        <dbReference type="Proteomes" id="UP001266305"/>
    </source>
</evidence>
<evidence type="ECO:0000256" key="1">
    <source>
        <dbReference type="ARBA" id="ARBA00023157"/>
    </source>
</evidence>